<dbReference type="Proteomes" id="UP000036410">
    <property type="component" value="Chromosome"/>
</dbReference>
<dbReference type="PROSITE" id="PS51257">
    <property type="entry name" value="PROKAR_LIPOPROTEIN"/>
    <property type="match status" value="1"/>
</dbReference>
<evidence type="ECO:0000256" key="2">
    <source>
        <dbReference type="SAM" id="SignalP"/>
    </source>
</evidence>
<sequence>MKKIVTRSLVAAVLFTSLAACEDKQGDTHVTYKNPQPKHAPGADTISATDETMAPVSRVATEDETDDRLAFGERSKHGQYYVSTTDAQFFPVKGAKQVNTQYVVVSVQFQRTPNEHSTVVLNDTTFTLQDTTTYQIYEPSDGGNLSTETPHTLWTAFSSPSLSDDEPLNLDVAFKIPKKANHTYNLLITQQSERADVFKFEEAKQEY</sequence>
<name>A0A806THD9_PRIMG</name>
<organism evidence="3 4">
    <name type="scientific">Priestia megaterium Q3</name>
    <dbReference type="NCBI Taxonomy" id="1452722"/>
    <lineage>
        <taxon>Bacteria</taxon>
        <taxon>Bacillati</taxon>
        <taxon>Bacillota</taxon>
        <taxon>Bacilli</taxon>
        <taxon>Bacillales</taxon>
        <taxon>Bacillaceae</taxon>
        <taxon>Priestia</taxon>
    </lineage>
</organism>
<evidence type="ECO:0008006" key="5">
    <source>
        <dbReference type="Google" id="ProtNLM"/>
    </source>
</evidence>
<feature type="region of interest" description="Disordered" evidence="1">
    <location>
        <begin position="29"/>
        <end position="51"/>
    </location>
</feature>
<feature type="signal peptide" evidence="2">
    <location>
        <begin position="1"/>
        <end position="19"/>
    </location>
</feature>
<protein>
    <recommendedName>
        <fullName evidence="5">DUF4352 domain-containing protein</fullName>
    </recommendedName>
</protein>
<dbReference type="RefSeq" id="WP_033579102.1">
    <property type="nucleotide sequence ID" value="NZ_CP010586.1"/>
</dbReference>
<keyword evidence="2" id="KW-0732">Signal</keyword>
<evidence type="ECO:0000256" key="1">
    <source>
        <dbReference type="SAM" id="MobiDB-lite"/>
    </source>
</evidence>
<accession>A0A806THD9</accession>
<reference evidence="3 4" key="1">
    <citation type="submission" date="2015-01" db="EMBL/GenBank/DDBJ databases">
        <title>Genome sequence of bacillus megaterium Q3.</title>
        <authorList>
            <person name="Wang Y."/>
            <person name="Luo K."/>
            <person name="Bai L."/>
            <person name="Luo F."/>
        </authorList>
    </citation>
    <scope>NUCLEOTIDE SEQUENCE [LARGE SCALE GENOMIC DNA]</scope>
    <source>
        <strain evidence="3 4">Q3</strain>
    </source>
</reference>
<feature type="chain" id="PRO_5038592679" description="DUF4352 domain-containing protein" evidence="2">
    <location>
        <begin position="20"/>
        <end position="207"/>
    </location>
</feature>
<proteinExistence type="predicted"/>
<dbReference type="EMBL" id="CP010586">
    <property type="protein sequence ID" value="AKP77532.1"/>
    <property type="molecule type" value="Genomic_DNA"/>
</dbReference>
<evidence type="ECO:0000313" key="4">
    <source>
        <dbReference type="Proteomes" id="UP000036410"/>
    </source>
</evidence>
<evidence type="ECO:0000313" key="3">
    <source>
        <dbReference type="EMBL" id="AKP77532.1"/>
    </source>
</evidence>
<dbReference type="AlphaFoldDB" id="A0A806THD9"/>
<gene>
    <name evidence="3" type="ORF">AS52_02571</name>
</gene>